<evidence type="ECO:0000256" key="1">
    <source>
        <dbReference type="ARBA" id="ARBA00022574"/>
    </source>
</evidence>
<organism evidence="5 6">
    <name type="scientific">Acacia crassicarpa</name>
    <name type="common">northern wattle</name>
    <dbReference type="NCBI Taxonomy" id="499986"/>
    <lineage>
        <taxon>Eukaryota</taxon>
        <taxon>Viridiplantae</taxon>
        <taxon>Streptophyta</taxon>
        <taxon>Embryophyta</taxon>
        <taxon>Tracheophyta</taxon>
        <taxon>Spermatophyta</taxon>
        <taxon>Magnoliopsida</taxon>
        <taxon>eudicotyledons</taxon>
        <taxon>Gunneridae</taxon>
        <taxon>Pentapetalae</taxon>
        <taxon>rosids</taxon>
        <taxon>fabids</taxon>
        <taxon>Fabales</taxon>
        <taxon>Fabaceae</taxon>
        <taxon>Caesalpinioideae</taxon>
        <taxon>mimosoid clade</taxon>
        <taxon>Acacieae</taxon>
        <taxon>Acacia</taxon>
    </lineage>
</organism>
<dbReference type="Gene3D" id="2.130.10.10">
    <property type="entry name" value="YVTN repeat-like/Quinoprotein amine dehydrogenase"/>
    <property type="match status" value="1"/>
</dbReference>
<feature type="region of interest" description="Disordered" evidence="4">
    <location>
        <begin position="541"/>
        <end position="569"/>
    </location>
</feature>
<dbReference type="PANTHER" id="PTHR15574:SF21">
    <property type="entry name" value="DDB1- AND CUL4-ASSOCIATED FACTOR 8"/>
    <property type="match status" value="1"/>
</dbReference>
<feature type="repeat" description="WD" evidence="3">
    <location>
        <begin position="372"/>
        <end position="403"/>
    </location>
</feature>
<evidence type="ECO:0000256" key="3">
    <source>
        <dbReference type="PROSITE-ProRule" id="PRU00221"/>
    </source>
</evidence>
<comment type="caution">
    <text evidence="5">The sequence shown here is derived from an EMBL/GenBank/DDBJ whole genome shotgun (WGS) entry which is preliminary data.</text>
</comment>
<dbReference type="PROSITE" id="PS50082">
    <property type="entry name" value="WD_REPEATS_2"/>
    <property type="match status" value="2"/>
</dbReference>
<gene>
    <name evidence="5" type="ORF">QN277_001658</name>
</gene>
<dbReference type="PANTHER" id="PTHR15574">
    <property type="entry name" value="WD REPEAT DOMAIN-CONTAINING FAMILY"/>
    <property type="match status" value="1"/>
</dbReference>
<evidence type="ECO:0000256" key="2">
    <source>
        <dbReference type="ARBA" id="ARBA00022737"/>
    </source>
</evidence>
<proteinExistence type="predicted"/>
<keyword evidence="6" id="KW-1185">Reference proteome</keyword>
<feature type="compositionally biased region" description="Acidic residues" evidence="4">
    <location>
        <begin position="440"/>
        <end position="498"/>
    </location>
</feature>
<dbReference type="SUPFAM" id="SSF50978">
    <property type="entry name" value="WD40 repeat-like"/>
    <property type="match status" value="1"/>
</dbReference>
<dbReference type="InterPro" id="IPR001680">
    <property type="entry name" value="WD40_rpt"/>
</dbReference>
<dbReference type="Pfam" id="PF00400">
    <property type="entry name" value="WD40"/>
    <property type="match status" value="3"/>
</dbReference>
<dbReference type="GO" id="GO:0080008">
    <property type="term" value="C:Cul4-RING E3 ubiquitin ligase complex"/>
    <property type="evidence" value="ECO:0007669"/>
    <property type="project" value="TreeGrafter"/>
</dbReference>
<dbReference type="InterPro" id="IPR036322">
    <property type="entry name" value="WD40_repeat_dom_sf"/>
</dbReference>
<feature type="repeat" description="WD" evidence="3">
    <location>
        <begin position="49"/>
        <end position="90"/>
    </location>
</feature>
<keyword evidence="1 3" id="KW-0853">WD repeat</keyword>
<dbReference type="GO" id="GO:0005737">
    <property type="term" value="C:cytoplasm"/>
    <property type="evidence" value="ECO:0007669"/>
    <property type="project" value="TreeGrafter"/>
</dbReference>
<dbReference type="AlphaFoldDB" id="A0AAE1TIK3"/>
<dbReference type="Proteomes" id="UP001293593">
    <property type="component" value="Unassembled WGS sequence"/>
</dbReference>
<protein>
    <submittedName>
        <fullName evidence="5">Uncharacterized protein</fullName>
    </submittedName>
</protein>
<dbReference type="SMART" id="SM00320">
    <property type="entry name" value="WD40"/>
    <property type="match status" value="7"/>
</dbReference>
<reference evidence="5" key="1">
    <citation type="submission" date="2023-10" db="EMBL/GenBank/DDBJ databases">
        <title>Chromosome-level genome of the transformable northern wattle, Acacia crassicarpa.</title>
        <authorList>
            <person name="Massaro I."/>
            <person name="Sinha N.R."/>
            <person name="Poethig S."/>
            <person name="Leichty A.R."/>
        </authorList>
    </citation>
    <scope>NUCLEOTIDE SEQUENCE</scope>
    <source>
        <strain evidence="5">Acra3RX</strain>
        <tissue evidence="5">Leaf</tissue>
    </source>
</reference>
<evidence type="ECO:0000313" key="5">
    <source>
        <dbReference type="EMBL" id="KAK4284884.1"/>
    </source>
</evidence>
<sequence length="569" mass="62990">MNKRQRTSIDNAVVDVWQREVGQLSGRNFAHRLGGSEDLVLRLELHRKLEKHRGCVNTVGFNGDGDILVSGSDDRRVILWDWETGHTKLPFHSGHANNVFQAKFMPHSDDRSIVTCAADGQVRHAQILERGGVKTKMLSRHQGRAHKLAIEPGSPHIFYTCGEDGLVQHFDLRTGAATELFTCQPINDGSYLPVIHLNAIAIDPRNPNLFAVAGSDEYTRLYDIRKYKWDGSTDFGQPSNFFCPQHLIGDEQVGITGLAFSEQSELLVSYNDEFIYLFTHNMGLGPNPVPASPISMNSDASETGGDHGSAAYLSNMDMDKKMTPQVYKGHRNCETVKGVNFFGPKSEYVVSGSDCGRIFIWRKKDGELIRVMEADNHVVNCIESHPHTMVLASSGIDNDIKMWTPKALEKATLPKNIEQKVPIFDHIHWFTIGLGVDDDDDDDYDDDEYDDFYDDDDDDFDDNDDDVDGGNFDDGDNDDIVDDIDYDDGNGDCDDDINNGDGGGDNYNDDAGGVICGNGNNDNFAGDCNDAIDDNFVCPTETEGKGLDVPDRASSRSDVATTFTSKAED</sequence>
<name>A0AAE1TIK3_9FABA</name>
<dbReference type="EMBL" id="JAWXYG010000001">
    <property type="protein sequence ID" value="KAK4284884.1"/>
    <property type="molecule type" value="Genomic_DNA"/>
</dbReference>
<keyword evidence="2" id="KW-0677">Repeat</keyword>
<dbReference type="PROSITE" id="PS50294">
    <property type="entry name" value="WD_REPEATS_REGION"/>
    <property type="match status" value="1"/>
</dbReference>
<evidence type="ECO:0000313" key="6">
    <source>
        <dbReference type="Proteomes" id="UP001293593"/>
    </source>
</evidence>
<dbReference type="InterPro" id="IPR045151">
    <property type="entry name" value="DCAF8"/>
</dbReference>
<feature type="region of interest" description="Disordered" evidence="4">
    <location>
        <begin position="440"/>
        <end position="505"/>
    </location>
</feature>
<evidence type="ECO:0000256" key="4">
    <source>
        <dbReference type="SAM" id="MobiDB-lite"/>
    </source>
</evidence>
<feature type="compositionally biased region" description="Basic and acidic residues" evidence="4">
    <location>
        <begin position="542"/>
        <end position="555"/>
    </location>
</feature>
<feature type="compositionally biased region" description="Polar residues" evidence="4">
    <location>
        <begin position="556"/>
        <end position="569"/>
    </location>
</feature>
<accession>A0AAE1TIK3</accession>
<dbReference type="InterPro" id="IPR015943">
    <property type="entry name" value="WD40/YVTN_repeat-like_dom_sf"/>
</dbReference>